<sequence>MDSIIILLGILEHPEEVMREVLLALYPQYANVTGAVYGVKNVFQFSIIFTIIHATVPITPVYIAILVIGTKIFRYLNLQNTMSQRTKAMHRQLLKALIFQACLPSLFLIAVLAYATEQLHIYHHPLLEHSVFLVIGFIPMLTPLSSLVFIRPYRDWIYRVVFKSRRRNGSGTLALPQNVSMMFRKATTM</sequence>
<dbReference type="PANTHER" id="PTHR22945">
    <property type="entry name" value="SERPENTINE RECEPTOR, CLASS D DELTA"/>
    <property type="match status" value="1"/>
</dbReference>
<dbReference type="PANTHER" id="PTHR22945:SF90">
    <property type="entry name" value="G_PROTEIN_RECEP_F1_2 DOMAIN-CONTAINING PROTEIN"/>
    <property type="match status" value="1"/>
</dbReference>
<dbReference type="Pfam" id="PF10317">
    <property type="entry name" value="7TM_GPCR_Srd"/>
    <property type="match status" value="1"/>
</dbReference>
<dbReference type="EMBL" id="KN732313">
    <property type="protein sequence ID" value="KIH59124.1"/>
    <property type="molecule type" value="Genomic_DNA"/>
</dbReference>
<dbReference type="SUPFAM" id="SSF81321">
    <property type="entry name" value="Family A G protein-coupled receptor-like"/>
    <property type="match status" value="1"/>
</dbReference>
<dbReference type="Proteomes" id="UP000054047">
    <property type="component" value="Unassembled WGS sequence"/>
</dbReference>
<keyword evidence="4 6" id="KW-1133">Transmembrane helix</keyword>
<protein>
    <recommendedName>
        <fullName evidence="9">7TM chemoreceptor</fullName>
    </recommendedName>
</protein>
<dbReference type="OrthoDB" id="5859769at2759"/>
<keyword evidence="8" id="KW-1185">Reference proteome</keyword>
<evidence type="ECO:0000256" key="6">
    <source>
        <dbReference type="SAM" id="Phobius"/>
    </source>
</evidence>
<gene>
    <name evidence="7" type="ORF">ANCDUO_10659</name>
</gene>
<proteinExistence type="inferred from homology"/>
<evidence type="ECO:0000256" key="1">
    <source>
        <dbReference type="ARBA" id="ARBA00004141"/>
    </source>
</evidence>
<feature type="transmembrane region" description="Helical" evidence="6">
    <location>
        <begin position="130"/>
        <end position="150"/>
    </location>
</feature>
<keyword evidence="3 6" id="KW-0812">Transmembrane</keyword>
<reference evidence="7 8" key="1">
    <citation type="submission" date="2013-12" db="EMBL/GenBank/DDBJ databases">
        <title>Draft genome of the parsitic nematode Ancylostoma duodenale.</title>
        <authorList>
            <person name="Mitreva M."/>
        </authorList>
    </citation>
    <scope>NUCLEOTIDE SEQUENCE [LARGE SCALE GENOMIC DNA]</scope>
    <source>
        <strain evidence="7 8">Zhejiang</strain>
    </source>
</reference>
<dbReference type="GO" id="GO:0016020">
    <property type="term" value="C:membrane"/>
    <property type="evidence" value="ECO:0007669"/>
    <property type="project" value="UniProtKB-SubCell"/>
</dbReference>
<evidence type="ECO:0000313" key="7">
    <source>
        <dbReference type="EMBL" id="KIH59124.1"/>
    </source>
</evidence>
<feature type="transmembrane region" description="Helical" evidence="6">
    <location>
        <begin position="43"/>
        <end position="73"/>
    </location>
</feature>
<evidence type="ECO:0000256" key="2">
    <source>
        <dbReference type="ARBA" id="ARBA00009166"/>
    </source>
</evidence>
<evidence type="ECO:0008006" key="9">
    <source>
        <dbReference type="Google" id="ProtNLM"/>
    </source>
</evidence>
<evidence type="ECO:0000256" key="5">
    <source>
        <dbReference type="ARBA" id="ARBA00023136"/>
    </source>
</evidence>
<dbReference type="AlphaFoldDB" id="A0A0C2GJR7"/>
<comment type="similarity">
    <text evidence="2">Belongs to the nematode receptor-like protein srd family.</text>
</comment>
<evidence type="ECO:0000313" key="8">
    <source>
        <dbReference type="Proteomes" id="UP000054047"/>
    </source>
</evidence>
<organism evidence="7 8">
    <name type="scientific">Ancylostoma duodenale</name>
    <dbReference type="NCBI Taxonomy" id="51022"/>
    <lineage>
        <taxon>Eukaryota</taxon>
        <taxon>Metazoa</taxon>
        <taxon>Ecdysozoa</taxon>
        <taxon>Nematoda</taxon>
        <taxon>Chromadorea</taxon>
        <taxon>Rhabditida</taxon>
        <taxon>Rhabditina</taxon>
        <taxon>Rhabditomorpha</taxon>
        <taxon>Strongyloidea</taxon>
        <taxon>Ancylostomatidae</taxon>
        <taxon>Ancylostomatinae</taxon>
        <taxon>Ancylostoma</taxon>
    </lineage>
</organism>
<evidence type="ECO:0000256" key="4">
    <source>
        <dbReference type="ARBA" id="ARBA00022989"/>
    </source>
</evidence>
<dbReference type="InterPro" id="IPR019421">
    <property type="entry name" value="7TM_GPCR_serpentine_rcpt_Srd"/>
</dbReference>
<dbReference type="InterPro" id="IPR050920">
    <property type="entry name" value="Nematode_rcpt-like_delta"/>
</dbReference>
<name>A0A0C2GJR7_9BILA</name>
<accession>A0A0C2GJR7</accession>
<comment type="subcellular location">
    <subcellularLocation>
        <location evidence="1">Membrane</location>
        <topology evidence="1">Multi-pass membrane protein</topology>
    </subcellularLocation>
</comment>
<evidence type="ECO:0000256" key="3">
    <source>
        <dbReference type="ARBA" id="ARBA00022692"/>
    </source>
</evidence>
<feature type="transmembrane region" description="Helical" evidence="6">
    <location>
        <begin position="93"/>
        <end position="115"/>
    </location>
</feature>
<keyword evidence="5 6" id="KW-0472">Membrane</keyword>